<dbReference type="Pfam" id="PF19594">
    <property type="entry name" value="DUF6099"/>
    <property type="match status" value="1"/>
</dbReference>
<accession>A0A6G4WWK1</accession>
<organism evidence="1 2">
    <name type="scientific">Streptomyces boncukensis</name>
    <dbReference type="NCBI Taxonomy" id="2711219"/>
    <lineage>
        <taxon>Bacteria</taxon>
        <taxon>Bacillati</taxon>
        <taxon>Actinomycetota</taxon>
        <taxon>Actinomycetes</taxon>
        <taxon>Kitasatosporales</taxon>
        <taxon>Streptomycetaceae</taxon>
        <taxon>Streptomyces</taxon>
    </lineage>
</organism>
<evidence type="ECO:0000313" key="1">
    <source>
        <dbReference type="EMBL" id="NGO69488.1"/>
    </source>
</evidence>
<dbReference type="Proteomes" id="UP000477722">
    <property type="component" value="Unassembled WGS sequence"/>
</dbReference>
<sequence length="151" mass="15656">MDAVRLIAATRYALAHSRAVPDIVAEAWQAQALAEAVGSHLAISGPPEVRTEALGLSEAGGRACGSLHHPALRADGVRAAQLSMIEDPRCALLDLGELLGETGVALVGVAVSAEEALYWQCVEALDAADESGDRVAGILRKLALRERGGVL</sequence>
<gene>
    <name evidence="1" type="ORF">G5C65_14215</name>
</gene>
<name>A0A6G4WWK1_9ACTN</name>
<reference evidence="1 2" key="1">
    <citation type="submission" date="2020-02" db="EMBL/GenBank/DDBJ databases">
        <title>Whole-genome analyses of novel actinobacteria.</title>
        <authorList>
            <person name="Sahin N."/>
            <person name="Tatar D."/>
        </authorList>
    </citation>
    <scope>NUCLEOTIDE SEQUENCE [LARGE SCALE GENOMIC DNA]</scope>
    <source>
        <strain evidence="1 2">SB3404</strain>
    </source>
</reference>
<dbReference type="AlphaFoldDB" id="A0A6G4WWK1"/>
<protein>
    <submittedName>
        <fullName evidence="1">Uncharacterized protein</fullName>
    </submittedName>
</protein>
<comment type="caution">
    <text evidence="1">The sequence shown here is derived from an EMBL/GenBank/DDBJ whole genome shotgun (WGS) entry which is preliminary data.</text>
</comment>
<proteinExistence type="predicted"/>
<dbReference type="EMBL" id="JAAKZZ010000119">
    <property type="protein sequence ID" value="NGO69488.1"/>
    <property type="molecule type" value="Genomic_DNA"/>
</dbReference>
<evidence type="ECO:0000313" key="2">
    <source>
        <dbReference type="Proteomes" id="UP000477722"/>
    </source>
</evidence>
<dbReference type="InterPro" id="IPR046081">
    <property type="entry name" value="DUF6099"/>
</dbReference>
<keyword evidence="2" id="KW-1185">Reference proteome</keyword>
<dbReference type="RefSeq" id="WP_165299173.1">
    <property type="nucleotide sequence ID" value="NZ_JAAKZZ010000119.1"/>
</dbReference>